<dbReference type="PANTHER" id="PTHR40465:SF1">
    <property type="entry name" value="DUF6534 DOMAIN-CONTAINING PROTEIN"/>
    <property type="match status" value="1"/>
</dbReference>
<dbReference type="AlphaFoldDB" id="A0A9P7RPJ8"/>
<reference evidence="3" key="1">
    <citation type="journal article" date="2021" name="Genome Biol. Evol.">
        <title>The assembled and annotated genome of the fairy-ring fungus Marasmius oreades.</title>
        <authorList>
            <person name="Hiltunen M."/>
            <person name="Ament-Velasquez S.L."/>
            <person name="Johannesson H."/>
        </authorList>
    </citation>
    <scope>NUCLEOTIDE SEQUENCE</scope>
    <source>
        <strain evidence="3">03SP1</strain>
    </source>
</reference>
<organism evidence="3 4">
    <name type="scientific">Marasmius oreades</name>
    <name type="common">fairy-ring Marasmius</name>
    <dbReference type="NCBI Taxonomy" id="181124"/>
    <lineage>
        <taxon>Eukaryota</taxon>
        <taxon>Fungi</taxon>
        <taxon>Dikarya</taxon>
        <taxon>Basidiomycota</taxon>
        <taxon>Agaricomycotina</taxon>
        <taxon>Agaricomycetes</taxon>
        <taxon>Agaricomycetidae</taxon>
        <taxon>Agaricales</taxon>
        <taxon>Marasmiineae</taxon>
        <taxon>Marasmiaceae</taxon>
        <taxon>Marasmius</taxon>
    </lineage>
</organism>
<feature type="transmembrane region" description="Helical" evidence="1">
    <location>
        <begin position="38"/>
        <end position="59"/>
    </location>
</feature>
<proteinExistence type="predicted"/>
<feature type="transmembrane region" description="Helical" evidence="1">
    <location>
        <begin position="111"/>
        <end position="135"/>
    </location>
</feature>
<feature type="transmembrane region" description="Helical" evidence="1">
    <location>
        <begin position="185"/>
        <end position="206"/>
    </location>
</feature>
<feature type="domain" description="DUF6534" evidence="2">
    <location>
        <begin position="191"/>
        <end position="285"/>
    </location>
</feature>
<dbReference type="InterPro" id="IPR045339">
    <property type="entry name" value="DUF6534"/>
</dbReference>
<evidence type="ECO:0000313" key="3">
    <source>
        <dbReference type="EMBL" id="KAG7086901.1"/>
    </source>
</evidence>
<dbReference type="EMBL" id="CM032190">
    <property type="protein sequence ID" value="KAG7086901.1"/>
    <property type="molecule type" value="Genomic_DNA"/>
</dbReference>
<dbReference type="PANTHER" id="PTHR40465">
    <property type="entry name" value="CHROMOSOME 1, WHOLE GENOME SHOTGUN SEQUENCE"/>
    <property type="match status" value="1"/>
</dbReference>
<evidence type="ECO:0000256" key="1">
    <source>
        <dbReference type="SAM" id="Phobius"/>
    </source>
</evidence>
<dbReference type="KEGG" id="more:E1B28_002820"/>
<dbReference type="Proteomes" id="UP001049176">
    <property type="component" value="Chromosome 10"/>
</dbReference>
<evidence type="ECO:0000313" key="4">
    <source>
        <dbReference type="Proteomes" id="UP001049176"/>
    </source>
</evidence>
<dbReference type="GeneID" id="66071896"/>
<dbReference type="Pfam" id="PF20152">
    <property type="entry name" value="DUF6534"/>
    <property type="match status" value="1"/>
</dbReference>
<feature type="transmembrane region" description="Helical" evidence="1">
    <location>
        <begin position="142"/>
        <end position="165"/>
    </location>
</feature>
<protein>
    <recommendedName>
        <fullName evidence="2">DUF6534 domain-containing protein</fullName>
    </recommendedName>
</protein>
<keyword evidence="4" id="KW-1185">Reference proteome</keyword>
<feature type="transmembrane region" description="Helical" evidence="1">
    <location>
        <begin position="71"/>
        <end position="91"/>
    </location>
</feature>
<dbReference type="RefSeq" id="XP_043003372.1">
    <property type="nucleotide sequence ID" value="XM_043159766.1"/>
</dbReference>
<gene>
    <name evidence="3" type="ORF">E1B28_002820</name>
</gene>
<evidence type="ECO:0000259" key="2">
    <source>
        <dbReference type="Pfam" id="PF20152"/>
    </source>
</evidence>
<keyword evidence="1" id="KW-0812">Transmembrane</keyword>
<feature type="transmembrane region" description="Helical" evidence="1">
    <location>
        <begin position="235"/>
        <end position="259"/>
    </location>
</feature>
<keyword evidence="1" id="KW-1133">Transmembrane helix</keyword>
<dbReference type="OrthoDB" id="3223377at2759"/>
<name>A0A9P7RPJ8_9AGAR</name>
<accession>A0A9P7RPJ8</accession>
<comment type="caution">
    <text evidence="3">The sequence shown here is derived from an EMBL/GenBank/DDBJ whole genome shotgun (WGS) entry which is preliminary data.</text>
</comment>
<sequence length="369" mass="39997">MLKPGATYDYNNDGTLALTSAVVTPIPPNIGNITGPLLIGYLVNFGLFGVLSVQTYIYYLAFPNDAKKYKVLVFGIYLTEVVQTLMVAHDAMQTFGHGFGRLDVLNDVQNIWFHACVLDGIIACVIQISFAYRIYLLSHSKIIPAVVSLLALNQCAAAVTTGALAKINGTVSNISFDRTMRPVAGLWLGGSALCDILIALTLTYVLSKFELSKHEFSKHSSFTETRDRIKRIIRLTMETGSLTAIIATTALILFIVFPFEDYEICPAIILAKMYSNSLMVMFNSRIQTQTGLGQRVDASGESKLEATVVSLAHRNTDARMGSGPVGVRVDETTSGLIFWNGAAFAMEPIPAPGEALCTTSRSSGLSNNV</sequence>
<keyword evidence="1" id="KW-0472">Membrane</keyword>